<dbReference type="GeneID" id="85363793"/>
<dbReference type="InterPro" id="IPR036390">
    <property type="entry name" value="WH_DNA-bd_sf"/>
</dbReference>
<dbReference type="InterPro" id="IPR036388">
    <property type="entry name" value="WH-like_DNA-bd_sf"/>
</dbReference>
<comment type="subcellular location">
    <subcellularLocation>
        <location evidence="2">Nucleus</location>
    </subcellularLocation>
</comment>
<evidence type="ECO:0000256" key="3">
    <source>
        <dbReference type="SAM" id="MobiDB-lite"/>
    </source>
</evidence>
<accession>A0AA39KFA8</accession>
<gene>
    <name evidence="5" type="ORF">EV420DRAFT_1748470</name>
</gene>
<dbReference type="GO" id="GO:0000981">
    <property type="term" value="F:DNA-binding transcription factor activity, RNA polymerase II-specific"/>
    <property type="evidence" value="ECO:0007669"/>
    <property type="project" value="TreeGrafter"/>
</dbReference>
<keyword evidence="6" id="KW-1185">Reference proteome</keyword>
<keyword evidence="2" id="KW-0539">Nucleus</keyword>
<protein>
    <recommendedName>
        <fullName evidence="4">Fork-head domain-containing protein</fullName>
    </recommendedName>
</protein>
<dbReference type="RefSeq" id="XP_060330022.1">
    <property type="nucleotide sequence ID" value="XM_060480245.1"/>
</dbReference>
<proteinExistence type="predicted"/>
<dbReference type="PANTHER" id="PTHR11829:SF343">
    <property type="entry name" value="FORK-HEAD DOMAIN-CONTAINING PROTEIN"/>
    <property type="match status" value="1"/>
</dbReference>
<organism evidence="5 6">
    <name type="scientific">Armillaria tabescens</name>
    <name type="common">Ringless honey mushroom</name>
    <name type="synonym">Agaricus tabescens</name>
    <dbReference type="NCBI Taxonomy" id="1929756"/>
    <lineage>
        <taxon>Eukaryota</taxon>
        <taxon>Fungi</taxon>
        <taxon>Dikarya</taxon>
        <taxon>Basidiomycota</taxon>
        <taxon>Agaricomycotina</taxon>
        <taxon>Agaricomycetes</taxon>
        <taxon>Agaricomycetidae</taxon>
        <taxon>Agaricales</taxon>
        <taxon>Marasmiineae</taxon>
        <taxon>Physalacriaceae</taxon>
        <taxon>Desarmillaria</taxon>
    </lineage>
</organism>
<feature type="DNA-binding region" description="Fork-head" evidence="2">
    <location>
        <begin position="111"/>
        <end position="169"/>
    </location>
</feature>
<feature type="region of interest" description="Disordered" evidence="3">
    <location>
        <begin position="87"/>
        <end position="109"/>
    </location>
</feature>
<reference evidence="5" key="1">
    <citation type="submission" date="2023-06" db="EMBL/GenBank/DDBJ databases">
        <authorList>
            <consortium name="Lawrence Berkeley National Laboratory"/>
            <person name="Ahrendt S."/>
            <person name="Sahu N."/>
            <person name="Indic B."/>
            <person name="Wong-Bajracharya J."/>
            <person name="Merenyi Z."/>
            <person name="Ke H.-M."/>
            <person name="Monk M."/>
            <person name="Kocsube S."/>
            <person name="Drula E."/>
            <person name="Lipzen A."/>
            <person name="Balint B."/>
            <person name="Henrissat B."/>
            <person name="Andreopoulos B."/>
            <person name="Martin F.M."/>
            <person name="Harder C.B."/>
            <person name="Rigling D."/>
            <person name="Ford K.L."/>
            <person name="Foster G.D."/>
            <person name="Pangilinan J."/>
            <person name="Papanicolaou A."/>
            <person name="Barry K."/>
            <person name="LaButti K."/>
            <person name="Viragh M."/>
            <person name="Koriabine M."/>
            <person name="Yan M."/>
            <person name="Riley R."/>
            <person name="Champramary S."/>
            <person name="Plett K.L."/>
            <person name="Tsai I.J."/>
            <person name="Slot J."/>
            <person name="Sipos G."/>
            <person name="Plett J."/>
            <person name="Nagy L.G."/>
            <person name="Grigoriev I.V."/>
        </authorList>
    </citation>
    <scope>NUCLEOTIDE SEQUENCE</scope>
    <source>
        <strain evidence="5">CCBAS 213</strain>
    </source>
</reference>
<dbReference type="InterPro" id="IPR050211">
    <property type="entry name" value="FOX_domain-containing"/>
</dbReference>
<evidence type="ECO:0000313" key="6">
    <source>
        <dbReference type="Proteomes" id="UP001175211"/>
    </source>
</evidence>
<dbReference type="Pfam" id="PF00250">
    <property type="entry name" value="Forkhead"/>
    <property type="match status" value="1"/>
</dbReference>
<dbReference type="InterPro" id="IPR001766">
    <property type="entry name" value="Fork_head_dom"/>
</dbReference>
<dbReference type="PROSITE" id="PS50039">
    <property type="entry name" value="FORK_HEAD_3"/>
    <property type="match status" value="1"/>
</dbReference>
<comment type="caution">
    <text evidence="5">The sequence shown here is derived from an EMBL/GenBank/DDBJ whole genome shotgun (WGS) entry which is preliminary data.</text>
</comment>
<evidence type="ECO:0000259" key="4">
    <source>
        <dbReference type="PROSITE" id="PS50039"/>
    </source>
</evidence>
<dbReference type="EMBL" id="JAUEPS010000020">
    <property type="protein sequence ID" value="KAK0457723.1"/>
    <property type="molecule type" value="Genomic_DNA"/>
</dbReference>
<sequence length="322" mass="35862">MDLILARQGFSTTLHQILSKRVHLPGVENTKKDLEGSPDKVDVYAGMNNPPSKYGPCLESRPSHHSSLHPNDESCAIGNISFGITAPIPGPEDRNKESITPLSDSVPSREKPDIPYVAIIKQAILSSPDRRLSLSEIYDWIITVYPFFSSTTTSWKNTIRHTLSSYQCFRNEAHGIWAIDDANLESYGNGSLQSSDSWSSKVDSVRKVSGTKQAGTITGSRKDDSSIPKSESRKREIDEETDKESRQSKKRKKARSRSYAAPDLVHEGSLIPSGKGKSLSSCPEFWRSSRNLRDDGRMTASNYGSDAREYRRPTLVPVKSWD</sequence>
<dbReference type="SUPFAM" id="SSF46785">
    <property type="entry name" value="Winged helix' DNA-binding domain"/>
    <property type="match status" value="1"/>
</dbReference>
<evidence type="ECO:0000313" key="5">
    <source>
        <dbReference type="EMBL" id="KAK0457723.1"/>
    </source>
</evidence>
<feature type="compositionally biased region" description="Basic and acidic residues" evidence="3">
    <location>
        <begin position="220"/>
        <end position="247"/>
    </location>
</feature>
<feature type="region of interest" description="Disordered" evidence="3">
    <location>
        <begin position="203"/>
        <end position="306"/>
    </location>
</feature>
<dbReference type="SMART" id="SM00339">
    <property type="entry name" value="FH"/>
    <property type="match status" value="1"/>
</dbReference>
<dbReference type="PRINTS" id="PR00053">
    <property type="entry name" value="FORKHEAD"/>
</dbReference>
<dbReference type="GO" id="GO:0005634">
    <property type="term" value="C:nucleus"/>
    <property type="evidence" value="ECO:0007669"/>
    <property type="project" value="UniProtKB-SubCell"/>
</dbReference>
<dbReference type="Gene3D" id="1.10.10.10">
    <property type="entry name" value="Winged helix-like DNA-binding domain superfamily/Winged helix DNA-binding domain"/>
    <property type="match status" value="1"/>
</dbReference>
<evidence type="ECO:0000256" key="1">
    <source>
        <dbReference type="ARBA" id="ARBA00023125"/>
    </source>
</evidence>
<keyword evidence="1 2" id="KW-0238">DNA-binding</keyword>
<dbReference type="PANTHER" id="PTHR11829">
    <property type="entry name" value="FORKHEAD BOX PROTEIN"/>
    <property type="match status" value="1"/>
</dbReference>
<name>A0AA39KFA8_ARMTA</name>
<dbReference type="Proteomes" id="UP001175211">
    <property type="component" value="Unassembled WGS sequence"/>
</dbReference>
<feature type="domain" description="Fork-head" evidence="4">
    <location>
        <begin position="111"/>
        <end position="169"/>
    </location>
</feature>
<feature type="compositionally biased region" description="Polar residues" evidence="3">
    <location>
        <begin position="210"/>
        <end position="219"/>
    </location>
</feature>
<dbReference type="GO" id="GO:0000978">
    <property type="term" value="F:RNA polymerase II cis-regulatory region sequence-specific DNA binding"/>
    <property type="evidence" value="ECO:0007669"/>
    <property type="project" value="TreeGrafter"/>
</dbReference>
<evidence type="ECO:0000256" key="2">
    <source>
        <dbReference type="PROSITE-ProRule" id="PRU00089"/>
    </source>
</evidence>
<dbReference type="AlphaFoldDB" id="A0AA39KFA8"/>